<dbReference type="Proteomes" id="UP000261420">
    <property type="component" value="Unplaced"/>
</dbReference>
<reference evidence="3" key="2">
    <citation type="submission" date="2025-09" db="UniProtKB">
        <authorList>
            <consortium name="Ensembl"/>
        </authorList>
    </citation>
    <scope>IDENTIFICATION</scope>
</reference>
<proteinExistence type="predicted"/>
<dbReference type="SUPFAM" id="SSF57997">
    <property type="entry name" value="Tropomyosin"/>
    <property type="match status" value="1"/>
</dbReference>
<evidence type="ECO:0000313" key="3">
    <source>
        <dbReference type="Ensembl" id="ENSSDUP00000028882.1"/>
    </source>
</evidence>
<protein>
    <submittedName>
        <fullName evidence="3">Uncharacterized protein</fullName>
    </submittedName>
</protein>
<accession>A0A3B4VE92</accession>
<feature type="compositionally biased region" description="Basic and acidic residues" evidence="2">
    <location>
        <begin position="187"/>
        <end position="203"/>
    </location>
</feature>
<feature type="region of interest" description="Disordered" evidence="2">
    <location>
        <begin position="169"/>
        <end position="203"/>
    </location>
</feature>
<dbReference type="STRING" id="41447.ENSSDUP00000028882"/>
<organism evidence="3 4">
    <name type="scientific">Seriola dumerili</name>
    <name type="common">Greater amberjack</name>
    <name type="synonym">Caranx dumerili</name>
    <dbReference type="NCBI Taxonomy" id="41447"/>
    <lineage>
        <taxon>Eukaryota</taxon>
        <taxon>Metazoa</taxon>
        <taxon>Chordata</taxon>
        <taxon>Craniata</taxon>
        <taxon>Vertebrata</taxon>
        <taxon>Euteleostomi</taxon>
        <taxon>Actinopterygii</taxon>
        <taxon>Neopterygii</taxon>
        <taxon>Teleostei</taxon>
        <taxon>Neoteleostei</taxon>
        <taxon>Acanthomorphata</taxon>
        <taxon>Carangaria</taxon>
        <taxon>Carangiformes</taxon>
        <taxon>Carangidae</taxon>
        <taxon>Seriola</taxon>
    </lineage>
</organism>
<sequence length="203" mass="23298">TLIQEQTNQLHTLQLQVDTHTSEQTSTQHTLSRTTQALSEARHETSRKERSLRILGKHLSGVQKERKQLEERLQRAEVELRDAARRKDHVISYMKAAEMSYKEVRESLIQSRHSLLAQPCPLLLPREHLELSGAESIMGDPEVAACQVNVFHSFITLLRLSLFERGGGGRMGRVGEKKERTHTHTQTQKDKPYVRGHTHTEEL</sequence>
<dbReference type="PANTHER" id="PTHR37476">
    <property type="entry name" value="COILED-COIL DOMAIN-CONTAINING PROTEIN 171"/>
    <property type="match status" value="1"/>
</dbReference>
<feature type="coiled-coil region" evidence="1">
    <location>
        <begin position="52"/>
        <end position="86"/>
    </location>
</feature>
<dbReference type="GeneTree" id="ENSGT01060000248726"/>
<dbReference type="Ensembl" id="ENSSDUT00000029375.1">
    <property type="protein sequence ID" value="ENSSDUP00000028882.1"/>
    <property type="gene ID" value="ENSSDUG00000020827.1"/>
</dbReference>
<keyword evidence="4" id="KW-1185">Reference proteome</keyword>
<name>A0A3B4VE92_SERDU</name>
<evidence type="ECO:0000256" key="2">
    <source>
        <dbReference type="SAM" id="MobiDB-lite"/>
    </source>
</evidence>
<dbReference type="AlphaFoldDB" id="A0A3B4VE92"/>
<dbReference type="PANTHER" id="PTHR37476:SF1">
    <property type="entry name" value="COILED-COIL DOMAIN-CONTAINING PROTEIN 171"/>
    <property type="match status" value="1"/>
</dbReference>
<evidence type="ECO:0000256" key="1">
    <source>
        <dbReference type="SAM" id="Coils"/>
    </source>
</evidence>
<reference evidence="3" key="1">
    <citation type="submission" date="2025-08" db="UniProtKB">
        <authorList>
            <consortium name="Ensembl"/>
        </authorList>
    </citation>
    <scope>IDENTIFICATION</scope>
</reference>
<evidence type="ECO:0000313" key="4">
    <source>
        <dbReference type="Proteomes" id="UP000261420"/>
    </source>
</evidence>
<keyword evidence="1" id="KW-0175">Coiled coil</keyword>